<feature type="compositionally biased region" description="Pro residues" evidence="14">
    <location>
        <begin position="103"/>
        <end position="121"/>
    </location>
</feature>
<keyword evidence="9" id="KW-0418">Kinase</keyword>
<dbReference type="SUPFAM" id="SSF158472">
    <property type="entry name" value="HAMP domain-like"/>
    <property type="match status" value="1"/>
</dbReference>
<dbReference type="SUPFAM" id="SSF47384">
    <property type="entry name" value="Homodimeric domain of signal transducing histidine kinase"/>
    <property type="match status" value="1"/>
</dbReference>
<dbReference type="SUPFAM" id="SSF55874">
    <property type="entry name" value="ATPase domain of HSP90 chaperone/DNA topoisomerase II/histidine kinase"/>
    <property type="match status" value="1"/>
</dbReference>
<reference evidence="18 19" key="1">
    <citation type="submission" date="2023-03" db="EMBL/GenBank/DDBJ databases">
        <title>Achromobacter spanius LIG8.</title>
        <authorList>
            <person name="Shrestha S."/>
        </authorList>
    </citation>
    <scope>NUCLEOTIDE SEQUENCE [LARGE SCALE GENOMIC DNA]</scope>
    <source>
        <strain evidence="18 19">LIG8</strain>
    </source>
</reference>
<keyword evidence="19" id="KW-1185">Reference proteome</keyword>
<dbReference type="SMART" id="SM00304">
    <property type="entry name" value="HAMP"/>
    <property type="match status" value="1"/>
</dbReference>
<evidence type="ECO:0000256" key="4">
    <source>
        <dbReference type="ARBA" id="ARBA00022519"/>
    </source>
</evidence>
<evidence type="ECO:0000256" key="1">
    <source>
        <dbReference type="ARBA" id="ARBA00000085"/>
    </source>
</evidence>
<dbReference type="InterPro" id="IPR003594">
    <property type="entry name" value="HATPase_dom"/>
</dbReference>
<gene>
    <name evidence="18" type="ORF">P8T11_24670</name>
</gene>
<dbReference type="InterPro" id="IPR004358">
    <property type="entry name" value="Sig_transdc_His_kin-like_C"/>
</dbReference>
<feature type="region of interest" description="Disordered" evidence="14">
    <location>
        <begin position="98"/>
        <end position="184"/>
    </location>
</feature>
<sequence>MRFLARFLVPRSLRARLILLILGSVLLTQAATLVTVSYFRHKFMEDVAIGYIVTTIRTLRAALSEVPAEDRADFVRTASQNQWRLWSRVLPAEARLQRFNGRRPPPPPRASPRPPPPPPSDARPGDRPPPDGHDGERGDERGDERGGEHEMGVDQEDTRTAQQREADRVAHEERMRRHNKPEPDDIRRDLKALVQLLNERLNDGTRVALSRGPAPEIFISLAPNSASEDVPRLREWLVIPLERLDPPVATPFIAAWLGGLGLLLLLAVGFSWHITRPITRLADAADRLAAGQPQRVEPSGPHETRALGERFNAMLDALAESDSVRRTLLSGLPHDLKGPLSRMWLRIEMADDSKLKEGLRTDLQDMQHMVDQFIGFVRGTDPAAYRYAPIVLSEWLAERVGAWHGAGTDIHLKSVDDDAPLVVQADAVALGRLLDNLIGNALNHGAPPVNVSLRRVEREAVLDVADHGPGIVPERRQEALRPFSRLDDARTRTGSVGLGLALAEAIARAHGGSLELRQAESGGLCVRVRLPLSENA</sequence>
<dbReference type="InterPro" id="IPR005467">
    <property type="entry name" value="His_kinase_dom"/>
</dbReference>
<feature type="domain" description="Histidine kinase" evidence="16">
    <location>
        <begin position="331"/>
        <end position="534"/>
    </location>
</feature>
<evidence type="ECO:0000256" key="9">
    <source>
        <dbReference type="ARBA" id="ARBA00022777"/>
    </source>
</evidence>
<keyword evidence="13 15" id="KW-0472">Membrane</keyword>
<keyword evidence="12" id="KW-0902">Two-component regulatory system</keyword>
<evidence type="ECO:0000259" key="16">
    <source>
        <dbReference type="PROSITE" id="PS50109"/>
    </source>
</evidence>
<dbReference type="Gene3D" id="1.10.287.130">
    <property type="match status" value="1"/>
</dbReference>
<dbReference type="PROSITE" id="PS50885">
    <property type="entry name" value="HAMP"/>
    <property type="match status" value="1"/>
</dbReference>
<evidence type="ECO:0000259" key="17">
    <source>
        <dbReference type="PROSITE" id="PS50885"/>
    </source>
</evidence>
<dbReference type="PROSITE" id="PS50109">
    <property type="entry name" value="HIS_KIN"/>
    <property type="match status" value="1"/>
</dbReference>
<evidence type="ECO:0000256" key="7">
    <source>
        <dbReference type="ARBA" id="ARBA00022692"/>
    </source>
</evidence>
<dbReference type="Proteomes" id="UP001214170">
    <property type="component" value="Chromosome"/>
</dbReference>
<evidence type="ECO:0000256" key="14">
    <source>
        <dbReference type="SAM" id="MobiDB-lite"/>
    </source>
</evidence>
<comment type="subcellular location">
    <subcellularLocation>
        <location evidence="2">Cell inner membrane</location>
        <topology evidence="2">Multi-pass membrane protein</topology>
    </subcellularLocation>
</comment>
<evidence type="ECO:0000256" key="2">
    <source>
        <dbReference type="ARBA" id="ARBA00004429"/>
    </source>
</evidence>
<evidence type="ECO:0000256" key="15">
    <source>
        <dbReference type="SAM" id="Phobius"/>
    </source>
</evidence>
<evidence type="ECO:0000256" key="3">
    <source>
        <dbReference type="ARBA" id="ARBA00012438"/>
    </source>
</evidence>
<dbReference type="Pfam" id="PF00672">
    <property type="entry name" value="HAMP"/>
    <property type="match status" value="1"/>
</dbReference>
<proteinExistence type="predicted"/>
<dbReference type="InterPro" id="IPR050980">
    <property type="entry name" value="2C_sensor_his_kinase"/>
</dbReference>
<evidence type="ECO:0000256" key="10">
    <source>
        <dbReference type="ARBA" id="ARBA00022840"/>
    </source>
</evidence>
<dbReference type="GO" id="GO:0005524">
    <property type="term" value="F:ATP binding"/>
    <property type="evidence" value="ECO:0007669"/>
    <property type="project" value="UniProtKB-KW"/>
</dbReference>
<dbReference type="Pfam" id="PF02518">
    <property type="entry name" value="HATPase_c"/>
    <property type="match status" value="1"/>
</dbReference>
<evidence type="ECO:0000256" key="6">
    <source>
        <dbReference type="ARBA" id="ARBA00022679"/>
    </source>
</evidence>
<dbReference type="InterPro" id="IPR036097">
    <property type="entry name" value="HisK_dim/P_sf"/>
</dbReference>
<keyword evidence="7 15" id="KW-0812">Transmembrane</keyword>
<evidence type="ECO:0000313" key="19">
    <source>
        <dbReference type="Proteomes" id="UP001214170"/>
    </source>
</evidence>
<dbReference type="InterPro" id="IPR036890">
    <property type="entry name" value="HATPase_C_sf"/>
</dbReference>
<feature type="compositionally biased region" description="Basic and acidic residues" evidence="14">
    <location>
        <begin position="123"/>
        <end position="184"/>
    </location>
</feature>
<evidence type="ECO:0000313" key="18">
    <source>
        <dbReference type="EMBL" id="WFP07469.1"/>
    </source>
</evidence>
<feature type="transmembrane region" description="Helical" evidence="15">
    <location>
        <begin position="253"/>
        <end position="272"/>
    </location>
</feature>
<keyword evidence="4" id="KW-1003">Cell membrane</keyword>
<evidence type="ECO:0000256" key="13">
    <source>
        <dbReference type="ARBA" id="ARBA00023136"/>
    </source>
</evidence>
<evidence type="ECO:0000256" key="11">
    <source>
        <dbReference type="ARBA" id="ARBA00022989"/>
    </source>
</evidence>
<dbReference type="PANTHER" id="PTHR44936">
    <property type="entry name" value="SENSOR PROTEIN CREC"/>
    <property type="match status" value="1"/>
</dbReference>
<accession>A0ABY8GRI9</accession>
<name>A0ABY8GRI9_9BURK</name>
<keyword evidence="4" id="KW-0997">Cell inner membrane</keyword>
<evidence type="ECO:0000256" key="8">
    <source>
        <dbReference type="ARBA" id="ARBA00022741"/>
    </source>
</evidence>
<evidence type="ECO:0000256" key="5">
    <source>
        <dbReference type="ARBA" id="ARBA00022553"/>
    </source>
</evidence>
<keyword evidence="6" id="KW-0808">Transferase</keyword>
<dbReference type="PRINTS" id="PR00344">
    <property type="entry name" value="BCTRLSENSOR"/>
</dbReference>
<evidence type="ECO:0000256" key="12">
    <source>
        <dbReference type="ARBA" id="ARBA00023012"/>
    </source>
</evidence>
<dbReference type="RefSeq" id="WP_268079592.1">
    <property type="nucleotide sequence ID" value="NZ_CP106885.1"/>
</dbReference>
<organism evidence="18 19">
    <name type="scientific">Achromobacter spanius</name>
    <dbReference type="NCBI Taxonomy" id="217203"/>
    <lineage>
        <taxon>Bacteria</taxon>
        <taxon>Pseudomonadati</taxon>
        <taxon>Pseudomonadota</taxon>
        <taxon>Betaproteobacteria</taxon>
        <taxon>Burkholderiales</taxon>
        <taxon>Alcaligenaceae</taxon>
        <taxon>Achromobacter</taxon>
    </lineage>
</organism>
<protein>
    <recommendedName>
        <fullName evidence="3">histidine kinase</fullName>
        <ecNumber evidence="3">2.7.13.3</ecNumber>
    </recommendedName>
</protein>
<dbReference type="EC" id="2.7.13.3" evidence="3"/>
<dbReference type="EMBL" id="CP121261">
    <property type="protein sequence ID" value="WFP07469.1"/>
    <property type="molecule type" value="Genomic_DNA"/>
</dbReference>
<feature type="domain" description="HAMP" evidence="17">
    <location>
        <begin position="272"/>
        <end position="323"/>
    </location>
</feature>
<keyword evidence="8" id="KW-0547">Nucleotide-binding</keyword>
<keyword evidence="10 18" id="KW-0067">ATP-binding</keyword>
<keyword evidence="5" id="KW-0597">Phosphoprotein</keyword>
<dbReference type="PANTHER" id="PTHR44936:SF5">
    <property type="entry name" value="SENSOR HISTIDINE KINASE ENVZ"/>
    <property type="match status" value="1"/>
</dbReference>
<keyword evidence="11 15" id="KW-1133">Transmembrane helix</keyword>
<comment type="catalytic activity">
    <reaction evidence="1">
        <text>ATP + protein L-histidine = ADP + protein N-phospho-L-histidine.</text>
        <dbReference type="EC" id="2.7.13.3"/>
    </reaction>
</comment>
<dbReference type="CDD" id="cd00075">
    <property type="entry name" value="HATPase"/>
    <property type="match status" value="1"/>
</dbReference>
<dbReference type="InterPro" id="IPR003660">
    <property type="entry name" value="HAMP_dom"/>
</dbReference>
<dbReference type="SMART" id="SM00387">
    <property type="entry name" value="HATPase_c"/>
    <property type="match status" value="1"/>
</dbReference>
<dbReference type="Gene3D" id="3.30.565.10">
    <property type="entry name" value="Histidine kinase-like ATPase, C-terminal domain"/>
    <property type="match status" value="1"/>
</dbReference>